<feature type="chain" id="PRO_5046182833" description="PsbP C-terminal domain-containing protein" evidence="1">
    <location>
        <begin position="22"/>
        <end position="180"/>
    </location>
</feature>
<dbReference type="Proteomes" id="UP001157134">
    <property type="component" value="Unassembled WGS sequence"/>
</dbReference>
<dbReference type="EMBL" id="BSSV01000003">
    <property type="protein sequence ID" value="GLX85500.1"/>
    <property type="molecule type" value="Genomic_DNA"/>
</dbReference>
<evidence type="ECO:0000313" key="3">
    <source>
        <dbReference type="Proteomes" id="UP001157134"/>
    </source>
</evidence>
<feature type="signal peptide" evidence="1">
    <location>
        <begin position="1"/>
        <end position="21"/>
    </location>
</feature>
<comment type="caution">
    <text evidence="2">The sequence shown here is derived from an EMBL/GenBank/DDBJ whole genome shotgun (WGS) entry which is preliminary data.</text>
</comment>
<dbReference type="RefSeq" id="WP_284297669.1">
    <property type="nucleotide sequence ID" value="NZ_BSSV01000003.1"/>
</dbReference>
<sequence>MNHTIKALTLCFLAFSFFGYANEGSQHNLYENKLLISLPSELKSLSSKAINKRYGKQKVPPNYAFSTKDKSVSFTFTQYPTPADKSNMKKIHQSVSAMLRASEPDAKWKKDKVYTRLNTRVGVYEYETKGMGKYQYKITYLLPIDGKLTFISFTTTNIKYKSKWVAHARESFENIVLAES</sequence>
<protein>
    <recommendedName>
        <fullName evidence="4">PsbP C-terminal domain-containing protein</fullName>
    </recommendedName>
</protein>
<evidence type="ECO:0008006" key="4">
    <source>
        <dbReference type="Google" id="ProtNLM"/>
    </source>
</evidence>
<reference evidence="2 3" key="1">
    <citation type="submission" date="2023-03" db="EMBL/GenBank/DDBJ databases">
        <title>Thalassotalea loyana LMG 22536T draft genome sequence.</title>
        <authorList>
            <person name="Sawabe T."/>
        </authorList>
    </citation>
    <scope>NUCLEOTIDE SEQUENCE [LARGE SCALE GENOMIC DNA]</scope>
    <source>
        <strain evidence="2 3">LMG 22536</strain>
    </source>
</reference>
<organism evidence="2 3">
    <name type="scientific">Thalassotalea loyana</name>
    <dbReference type="NCBI Taxonomy" id="280483"/>
    <lineage>
        <taxon>Bacteria</taxon>
        <taxon>Pseudomonadati</taxon>
        <taxon>Pseudomonadota</taxon>
        <taxon>Gammaproteobacteria</taxon>
        <taxon>Alteromonadales</taxon>
        <taxon>Colwelliaceae</taxon>
        <taxon>Thalassotalea</taxon>
    </lineage>
</organism>
<name>A0ABQ6HBJ9_9GAMM</name>
<accession>A0ABQ6HBJ9</accession>
<evidence type="ECO:0000313" key="2">
    <source>
        <dbReference type="EMBL" id="GLX85500.1"/>
    </source>
</evidence>
<gene>
    <name evidence="2" type="ORF">tloyanaT_17520</name>
</gene>
<keyword evidence="3" id="KW-1185">Reference proteome</keyword>
<proteinExistence type="predicted"/>
<keyword evidence="1" id="KW-0732">Signal</keyword>
<evidence type="ECO:0000256" key="1">
    <source>
        <dbReference type="SAM" id="SignalP"/>
    </source>
</evidence>